<dbReference type="InterPro" id="IPR000014">
    <property type="entry name" value="PAS"/>
</dbReference>
<keyword evidence="6" id="KW-0902">Two-component regulatory system</keyword>
<dbReference type="SMART" id="SM00388">
    <property type="entry name" value="HisKA"/>
    <property type="match status" value="1"/>
</dbReference>
<evidence type="ECO:0000256" key="3">
    <source>
        <dbReference type="ARBA" id="ARBA00022553"/>
    </source>
</evidence>
<dbReference type="PROSITE" id="PS50113">
    <property type="entry name" value="PAC"/>
    <property type="match status" value="2"/>
</dbReference>
<dbReference type="FunFam" id="1.10.287.130:FF:000001">
    <property type="entry name" value="Two-component sensor histidine kinase"/>
    <property type="match status" value="1"/>
</dbReference>
<comment type="catalytic activity">
    <reaction evidence="1">
        <text>ATP + protein L-histidine = ADP + protein N-phospho-L-histidine.</text>
        <dbReference type="EC" id="2.7.13.3"/>
    </reaction>
</comment>
<dbReference type="InterPro" id="IPR005467">
    <property type="entry name" value="His_kinase_dom"/>
</dbReference>
<dbReference type="InterPro" id="IPR003661">
    <property type="entry name" value="HisK_dim/P_dom"/>
</dbReference>
<keyword evidence="4" id="KW-0808">Transferase</keyword>
<keyword evidence="3" id="KW-0597">Phosphoprotein</keyword>
<dbReference type="SMART" id="SM00387">
    <property type="entry name" value="HATPase_c"/>
    <property type="match status" value="1"/>
</dbReference>
<dbReference type="SMART" id="SM00086">
    <property type="entry name" value="PAC"/>
    <property type="match status" value="2"/>
</dbReference>
<dbReference type="InterPro" id="IPR000700">
    <property type="entry name" value="PAS-assoc_C"/>
</dbReference>
<feature type="domain" description="PAS" evidence="9">
    <location>
        <begin position="146"/>
        <end position="216"/>
    </location>
</feature>
<dbReference type="Pfam" id="PF13188">
    <property type="entry name" value="PAS_8"/>
    <property type="match status" value="1"/>
</dbReference>
<protein>
    <recommendedName>
        <fullName evidence="2">histidine kinase</fullName>
        <ecNumber evidence="2">2.7.13.3</ecNumber>
    </recommendedName>
</protein>
<dbReference type="InterPro" id="IPR035965">
    <property type="entry name" value="PAS-like_dom_sf"/>
</dbReference>
<dbReference type="InterPro" id="IPR036097">
    <property type="entry name" value="HisK_dim/P_sf"/>
</dbReference>
<dbReference type="SUPFAM" id="SSF47384">
    <property type="entry name" value="Homodimeric domain of signal transducing histidine kinase"/>
    <property type="match status" value="1"/>
</dbReference>
<keyword evidence="7" id="KW-0472">Membrane</keyword>
<dbReference type="Pfam" id="PF08448">
    <property type="entry name" value="PAS_4"/>
    <property type="match status" value="1"/>
</dbReference>
<evidence type="ECO:0000313" key="11">
    <source>
        <dbReference type="EMBL" id="MVN91043.1"/>
    </source>
</evidence>
<accession>A0A6I4IQ28</accession>
<sequence length="621" mass="71493">MLPSTHENDFSGSFYQTDGQLKSLFMQTPGLIAMLRWRDGICELVNPVFRQLWHNRDVLNKPMRQAWPELGEEFYQKVEQVYDSCKAANSYDYNVTIAGDDGLISDYYFDFVYSPYCNHQAEMDGVMIMGFDVTARNIARQELAEQQLLFKDITDAAATALWTVDQRGNITFVNRTWIDWTGQPYEAHLGRGWIDFVVNDDRERVISDYLRSIDNKSPLHSDFRIQRKDGKMQWVAVSGKPRYHSSGEFAGYVGSCMDITERKKTEQMLQDSEERFRSIADSAPVLIWMTGADKRTTFLNQSWMQFANVVELLSDTGYLQSNLLHPQDAEAVLDIYNRAFDKQEAFYVEYRMKRTYDGVYRWIGMKGVPRFEGEDDVFAGYIGSGMDITEMKEHEQIKNDFIGMASHELKTPITSIKAYIQLLLTIYSKREHDEFLIKSLTTVNKQINKLTRLITDLLDVSKMESGRLSLNSEEFLLHDLIKETVDEVQHTASHHDIVYTGKSNVSIYADRDRIAQVITNFLTNAIKYSPESDRVDINVSLGDTEVVIAVQDFGIGIKQEEQAKIFNRFYRVEGRNEQTFSGFGIGLYVAAEIIKRHNGRVWVVSEKDKGAAFHFSLPLLN</sequence>
<dbReference type="InterPro" id="IPR001610">
    <property type="entry name" value="PAC"/>
</dbReference>
<feature type="domain" description="Histidine kinase" evidence="8">
    <location>
        <begin position="404"/>
        <end position="621"/>
    </location>
</feature>
<dbReference type="Gene3D" id="3.30.565.10">
    <property type="entry name" value="Histidine kinase-like ATPase, C-terminal domain"/>
    <property type="match status" value="1"/>
</dbReference>
<evidence type="ECO:0000256" key="7">
    <source>
        <dbReference type="ARBA" id="ARBA00023136"/>
    </source>
</evidence>
<feature type="domain" description="PAC" evidence="10">
    <location>
        <begin position="219"/>
        <end position="271"/>
    </location>
</feature>
<evidence type="ECO:0000256" key="5">
    <source>
        <dbReference type="ARBA" id="ARBA00022777"/>
    </source>
</evidence>
<dbReference type="InterPro" id="IPR013656">
    <property type="entry name" value="PAS_4"/>
</dbReference>
<evidence type="ECO:0000259" key="10">
    <source>
        <dbReference type="PROSITE" id="PS50113"/>
    </source>
</evidence>
<evidence type="ECO:0000256" key="4">
    <source>
        <dbReference type="ARBA" id="ARBA00022679"/>
    </source>
</evidence>
<dbReference type="InterPro" id="IPR036890">
    <property type="entry name" value="HATPase_C_sf"/>
</dbReference>
<keyword evidence="5" id="KW-0418">Kinase</keyword>
<dbReference type="SMART" id="SM00091">
    <property type="entry name" value="PAS"/>
    <property type="match status" value="3"/>
</dbReference>
<dbReference type="Gene3D" id="3.30.450.20">
    <property type="entry name" value="PAS domain"/>
    <property type="match status" value="3"/>
</dbReference>
<organism evidence="11 12">
    <name type="scientific">Mucilaginibacter aquatilis</name>
    <dbReference type="NCBI Taxonomy" id="1517760"/>
    <lineage>
        <taxon>Bacteria</taxon>
        <taxon>Pseudomonadati</taxon>
        <taxon>Bacteroidota</taxon>
        <taxon>Sphingobacteriia</taxon>
        <taxon>Sphingobacteriales</taxon>
        <taxon>Sphingobacteriaceae</taxon>
        <taxon>Mucilaginibacter</taxon>
    </lineage>
</organism>
<evidence type="ECO:0000313" key="12">
    <source>
        <dbReference type="Proteomes" id="UP000434850"/>
    </source>
</evidence>
<evidence type="ECO:0000256" key="1">
    <source>
        <dbReference type="ARBA" id="ARBA00000085"/>
    </source>
</evidence>
<dbReference type="InterPro" id="IPR013655">
    <property type="entry name" value="PAS_fold_3"/>
</dbReference>
<dbReference type="RefSeq" id="WP_157540907.1">
    <property type="nucleotide sequence ID" value="NZ_WQLA01000003.1"/>
</dbReference>
<dbReference type="OrthoDB" id="9813151at2"/>
<dbReference type="Pfam" id="PF00512">
    <property type="entry name" value="HisKA"/>
    <property type="match status" value="1"/>
</dbReference>
<dbReference type="InterPro" id="IPR004358">
    <property type="entry name" value="Sig_transdc_His_kin-like_C"/>
</dbReference>
<dbReference type="EMBL" id="WQLA01000003">
    <property type="protein sequence ID" value="MVN91043.1"/>
    <property type="molecule type" value="Genomic_DNA"/>
</dbReference>
<evidence type="ECO:0000259" key="8">
    <source>
        <dbReference type="PROSITE" id="PS50109"/>
    </source>
</evidence>
<feature type="domain" description="PAC" evidence="10">
    <location>
        <begin position="346"/>
        <end position="400"/>
    </location>
</feature>
<dbReference type="PANTHER" id="PTHR43304">
    <property type="entry name" value="PHYTOCHROME-LIKE PROTEIN CPH1"/>
    <property type="match status" value="1"/>
</dbReference>
<gene>
    <name evidence="11" type="ORF">GO816_07905</name>
</gene>
<comment type="caution">
    <text evidence="11">The sequence shown here is derived from an EMBL/GenBank/DDBJ whole genome shotgun (WGS) entry which is preliminary data.</text>
</comment>
<dbReference type="SUPFAM" id="SSF55874">
    <property type="entry name" value="ATPase domain of HSP90 chaperone/DNA topoisomerase II/histidine kinase"/>
    <property type="match status" value="1"/>
</dbReference>
<dbReference type="NCBIfam" id="TIGR00229">
    <property type="entry name" value="sensory_box"/>
    <property type="match status" value="2"/>
</dbReference>
<name>A0A6I4IQ28_9SPHI</name>
<dbReference type="Gene3D" id="1.10.287.130">
    <property type="match status" value="1"/>
</dbReference>
<dbReference type="PROSITE" id="PS50112">
    <property type="entry name" value="PAS"/>
    <property type="match status" value="1"/>
</dbReference>
<dbReference type="Pfam" id="PF08447">
    <property type="entry name" value="PAS_3"/>
    <property type="match status" value="2"/>
</dbReference>
<evidence type="ECO:0000259" key="9">
    <source>
        <dbReference type="PROSITE" id="PS50112"/>
    </source>
</evidence>
<reference evidence="11 12" key="1">
    <citation type="submission" date="2019-12" db="EMBL/GenBank/DDBJ databases">
        <title>Mucilaginibacter sp. HME9299 genome sequencing and assembly.</title>
        <authorList>
            <person name="Kang H."/>
            <person name="Kim H."/>
            <person name="Joh K."/>
        </authorList>
    </citation>
    <scope>NUCLEOTIDE SEQUENCE [LARGE SCALE GENOMIC DNA]</scope>
    <source>
        <strain evidence="11 12">HME9299</strain>
    </source>
</reference>
<dbReference type="Pfam" id="PF02518">
    <property type="entry name" value="HATPase_c"/>
    <property type="match status" value="1"/>
</dbReference>
<dbReference type="CDD" id="cd00130">
    <property type="entry name" value="PAS"/>
    <property type="match status" value="2"/>
</dbReference>
<proteinExistence type="predicted"/>
<dbReference type="PANTHER" id="PTHR43304:SF1">
    <property type="entry name" value="PAC DOMAIN-CONTAINING PROTEIN"/>
    <property type="match status" value="1"/>
</dbReference>
<dbReference type="EC" id="2.7.13.3" evidence="2"/>
<dbReference type="FunFam" id="3.30.565.10:FF:000006">
    <property type="entry name" value="Sensor histidine kinase WalK"/>
    <property type="match status" value="1"/>
</dbReference>
<dbReference type="PROSITE" id="PS50109">
    <property type="entry name" value="HIS_KIN"/>
    <property type="match status" value="1"/>
</dbReference>
<dbReference type="Proteomes" id="UP000434850">
    <property type="component" value="Unassembled WGS sequence"/>
</dbReference>
<dbReference type="AlphaFoldDB" id="A0A6I4IQ28"/>
<dbReference type="InterPro" id="IPR052162">
    <property type="entry name" value="Sensor_kinase/Photoreceptor"/>
</dbReference>
<dbReference type="CDD" id="cd00082">
    <property type="entry name" value="HisKA"/>
    <property type="match status" value="1"/>
</dbReference>
<dbReference type="PRINTS" id="PR00344">
    <property type="entry name" value="BCTRLSENSOR"/>
</dbReference>
<dbReference type="SUPFAM" id="SSF55785">
    <property type="entry name" value="PYP-like sensor domain (PAS domain)"/>
    <property type="match status" value="2"/>
</dbReference>
<keyword evidence="12" id="KW-1185">Reference proteome</keyword>
<dbReference type="InterPro" id="IPR003594">
    <property type="entry name" value="HATPase_dom"/>
</dbReference>
<evidence type="ECO:0000256" key="6">
    <source>
        <dbReference type="ARBA" id="ARBA00023012"/>
    </source>
</evidence>
<dbReference type="GO" id="GO:0000155">
    <property type="term" value="F:phosphorelay sensor kinase activity"/>
    <property type="evidence" value="ECO:0007669"/>
    <property type="project" value="InterPro"/>
</dbReference>
<evidence type="ECO:0000256" key="2">
    <source>
        <dbReference type="ARBA" id="ARBA00012438"/>
    </source>
</evidence>